<feature type="binding site" evidence="11">
    <location>
        <position position="744"/>
    </location>
    <ligand>
        <name>[4Fe-4S] cluster</name>
        <dbReference type="ChEBI" id="CHEBI:49883"/>
        <label>2</label>
    </ligand>
</feature>
<evidence type="ECO:0000256" key="12">
    <source>
        <dbReference type="SAM" id="MobiDB-lite"/>
    </source>
</evidence>
<comment type="similarity">
    <text evidence="1 9">Belongs to the pyruvate:ferredoxin/flavodoxin oxidoreductase family.</text>
</comment>
<dbReference type="GO" id="GO:0030976">
    <property type="term" value="F:thiamine pyrophosphate binding"/>
    <property type="evidence" value="ECO:0007669"/>
    <property type="project" value="InterPro"/>
</dbReference>
<feature type="binding site" evidence="11">
    <location>
        <position position="691"/>
    </location>
    <ligand>
        <name>[4Fe-4S] cluster</name>
        <dbReference type="ChEBI" id="CHEBI:49883"/>
        <label>1</label>
    </ligand>
</feature>
<dbReference type="GO" id="GO:0006979">
    <property type="term" value="P:response to oxidative stress"/>
    <property type="evidence" value="ECO:0007669"/>
    <property type="project" value="TreeGrafter"/>
</dbReference>
<dbReference type="PANTHER" id="PTHR32154">
    <property type="entry name" value="PYRUVATE-FLAVODOXIN OXIDOREDUCTASE-RELATED"/>
    <property type="match status" value="1"/>
</dbReference>
<dbReference type="InterPro" id="IPR011895">
    <property type="entry name" value="Pyrv_flavodox_OxRed"/>
</dbReference>
<keyword evidence="15" id="KW-1185">Reference proteome</keyword>
<evidence type="ECO:0000256" key="1">
    <source>
        <dbReference type="ARBA" id="ARBA00009032"/>
    </source>
</evidence>
<dbReference type="SUPFAM" id="SSF52922">
    <property type="entry name" value="TK C-terminal domain-like"/>
    <property type="match status" value="1"/>
</dbReference>
<comment type="catalytic activity">
    <reaction evidence="9">
        <text>2 oxidized [2Fe-2S]-[ferredoxin] + pyruvate + CoA = 2 reduced [2Fe-2S]-[ferredoxin] + acetyl-CoA + CO2 + H(+)</text>
        <dbReference type="Rhea" id="RHEA:12765"/>
        <dbReference type="Rhea" id="RHEA-COMP:10000"/>
        <dbReference type="Rhea" id="RHEA-COMP:10001"/>
        <dbReference type="ChEBI" id="CHEBI:15361"/>
        <dbReference type="ChEBI" id="CHEBI:15378"/>
        <dbReference type="ChEBI" id="CHEBI:16526"/>
        <dbReference type="ChEBI" id="CHEBI:33737"/>
        <dbReference type="ChEBI" id="CHEBI:33738"/>
        <dbReference type="ChEBI" id="CHEBI:57287"/>
        <dbReference type="ChEBI" id="CHEBI:57288"/>
        <dbReference type="EC" id="1.2.7.1"/>
    </reaction>
</comment>
<feature type="binding site" evidence="11">
    <location>
        <position position="698"/>
    </location>
    <ligand>
        <name>[4Fe-4S] cluster</name>
        <dbReference type="ChEBI" id="CHEBI:49883"/>
        <label>2</label>
    </ligand>
</feature>
<feature type="binding site" evidence="11">
    <location>
        <position position="754"/>
    </location>
    <ligand>
        <name>[4Fe-4S] cluster</name>
        <dbReference type="ChEBI" id="CHEBI:49883"/>
        <label>1</label>
    </ligand>
</feature>
<reference evidence="15" key="2">
    <citation type="submission" date="2019-01" db="EMBL/GenBank/DDBJ databases">
        <title>Genome sequence of Desulfonema ishimotonii strain Tokyo 01.</title>
        <authorList>
            <person name="Fukui M."/>
        </authorList>
    </citation>
    <scope>NUCLEOTIDE SEQUENCE [LARGE SCALE GENOMIC DNA]</scope>
    <source>
        <strain evidence="15">Tokyo 01</strain>
    </source>
</reference>
<evidence type="ECO:0000256" key="3">
    <source>
        <dbReference type="ARBA" id="ARBA00022485"/>
    </source>
</evidence>
<evidence type="ECO:0000256" key="6">
    <source>
        <dbReference type="ARBA" id="ARBA00023002"/>
    </source>
</evidence>
<name>A0A401FX51_9BACT</name>
<keyword evidence="14" id="KW-0670">Pyruvate</keyword>
<gene>
    <name evidence="14" type="ORF">DENIS_2502</name>
</gene>
<dbReference type="PROSITE" id="PS00198">
    <property type="entry name" value="4FE4S_FER_1"/>
    <property type="match status" value="2"/>
</dbReference>
<dbReference type="Pfam" id="PF01558">
    <property type="entry name" value="POR"/>
    <property type="match status" value="1"/>
</dbReference>
<dbReference type="InterPro" id="IPR037112">
    <property type="entry name" value="Pyrv-flavodox_OxR_EKR_sf"/>
</dbReference>
<dbReference type="InterPro" id="IPR002869">
    <property type="entry name" value="Pyrv_flavodox_OxRed_cen"/>
</dbReference>
<dbReference type="InterPro" id="IPR019456">
    <property type="entry name" value="Pyrv-flavodox_OxRtase_EKR"/>
</dbReference>
<evidence type="ECO:0000256" key="8">
    <source>
        <dbReference type="ARBA" id="ARBA00023014"/>
    </source>
</evidence>
<dbReference type="EC" id="1.2.7.1" evidence="9"/>
<dbReference type="Gene3D" id="3.40.920.10">
    <property type="entry name" value="Pyruvate-ferredoxin oxidoreductase, PFOR, domain III"/>
    <property type="match status" value="1"/>
</dbReference>
<dbReference type="PIRSF" id="PIRSF000159">
    <property type="entry name" value="NifJ"/>
    <property type="match status" value="1"/>
</dbReference>
<dbReference type="GO" id="GO:0019164">
    <property type="term" value="F:pyruvate synthase activity"/>
    <property type="evidence" value="ECO:0007669"/>
    <property type="project" value="UniProtKB-EC"/>
</dbReference>
<evidence type="ECO:0000256" key="5">
    <source>
        <dbReference type="ARBA" id="ARBA00022982"/>
    </source>
</evidence>
<evidence type="ECO:0000313" key="14">
    <source>
        <dbReference type="EMBL" id="GBC61540.1"/>
    </source>
</evidence>
<keyword evidence="8 11" id="KW-0411">Iron-sulfur</keyword>
<evidence type="ECO:0000259" key="13">
    <source>
        <dbReference type="PROSITE" id="PS51379"/>
    </source>
</evidence>
<feature type="domain" description="4Fe-4S ferredoxin-type" evidence="13">
    <location>
        <begin position="679"/>
        <end position="708"/>
    </location>
</feature>
<dbReference type="InterPro" id="IPR017896">
    <property type="entry name" value="4Fe4S_Fe-S-bd"/>
</dbReference>
<feature type="compositionally biased region" description="Basic and acidic residues" evidence="12">
    <location>
        <begin position="1195"/>
        <end position="1215"/>
    </location>
</feature>
<feature type="site" description="Important for catalytic activity" evidence="10">
    <location>
        <position position="64"/>
    </location>
</feature>
<dbReference type="InterPro" id="IPR029061">
    <property type="entry name" value="THDP-binding"/>
</dbReference>
<dbReference type="Gene3D" id="3.40.50.920">
    <property type="match status" value="1"/>
</dbReference>
<dbReference type="FunFam" id="3.40.50.970:FF:000012">
    <property type="entry name" value="Pyruvate:ferredoxin (Flavodoxin) oxidoreductase"/>
    <property type="match status" value="1"/>
</dbReference>
<dbReference type="GO" id="GO:0022900">
    <property type="term" value="P:electron transport chain"/>
    <property type="evidence" value="ECO:0007669"/>
    <property type="project" value="InterPro"/>
</dbReference>
<dbReference type="Gene3D" id="3.40.50.970">
    <property type="match status" value="2"/>
</dbReference>
<dbReference type="NCBIfam" id="TIGR02176">
    <property type="entry name" value="pyruv_ox_red"/>
    <property type="match status" value="1"/>
</dbReference>
<feature type="binding site" evidence="11">
    <location>
        <position position="750"/>
    </location>
    <ligand>
        <name>[4Fe-4S] cluster</name>
        <dbReference type="ChEBI" id="CHEBI:49883"/>
        <label>2</label>
    </ligand>
</feature>
<feature type="site" description="Important for catalytic activity" evidence="10">
    <location>
        <position position="996"/>
    </location>
</feature>
<feature type="binding site" evidence="11">
    <location>
        <position position="811"/>
    </location>
    <ligand>
        <name>[4Fe-4S] cluster</name>
        <dbReference type="ChEBI" id="CHEBI:49883"/>
        <label>3</label>
    </ligand>
</feature>
<evidence type="ECO:0000256" key="9">
    <source>
        <dbReference type="PIRNR" id="PIRNR000159"/>
    </source>
</evidence>
<dbReference type="InterPro" id="IPR011766">
    <property type="entry name" value="TPP_enzyme_TPP-bd"/>
</dbReference>
<dbReference type="Pfam" id="PF22338">
    <property type="entry name" value="Pyruv_OxRed_insertion"/>
    <property type="match status" value="1"/>
</dbReference>
<dbReference type="Pfam" id="PF17147">
    <property type="entry name" value="PFOR_II"/>
    <property type="match status" value="1"/>
</dbReference>
<sequence length="1215" mass="132090">MAKMMKTVDGNTAAAHVAYAMSDVANIYPITPSSPIGEIADEWAANGRKNIFGQTLLVRQLQSEAGASASVHGALAAGALTSTFTASQGLLLMIPNMYKMAGELLPGVLHVTARAIASHALSIFGDHQDVMAVRQTGFGLLASASVQEAQDLALVAHLAAIESSVPFLHFFDGFRTSHEIQKIELIDYADMARLVNWDAVARFRARGANPERPELRGTAQNPDVYYQGGETRNPYYAKTPGIVADYMKKVSALTGRNYKPFDYVGDPDADRVVISMGSGNETFEEVVNYMADRGERVGLVKVRLYRPFAPEYLFSAIPASAERIAVMDRTKEPGAMGDPLYKDICTAFIEKGGYIPTIVNGRYGLGSKEFNPGMARAVFDNLKAAGPKNYFNVGIEDDVTHTSLDYDEDFDVAPEGTVQCKFWGLGADGTVGANKSAIKIIGDNTDMYAQAYFAYDSKKSGGVTMSHLRFGTTPIQSTYLIRSADYIACHKSGYVDMYDLLDGIKEGGTFLMNSNWSLEDMEKKLPAAMKQTIARKKLKFYNIDAVSIAGEVGLGGRINMIMQTAFFKLANVIPVEEAIGYLKDQIKKMFGKKGDKIVNMNVEAVDKTLDKLEEVSYPESWADATPGPAVERDEPEFVTNVLRPMVAQQGDKLPVSAFNPDGIFPVATAKYEKRGVAINVPEWVPENCIQCNQCAVVCPHAAIRPVLLTEEEAAGAPDAFTALDAKGKELKGMKFRMQVYSQDCLGCGNCADICPAKKKALVMKPIETQLGTEVPNLAYAETLPIRDDLMKRTSIKGSQFYQPLLEFSGACAGCGETPYAKLLTQLFGERMVIGNATGCSSIWGGSAPAIPYCTNKDGFGPTWGNSLFEDPAEFTYGMFLGQLQQRAKLAGLVTEALATDISEELKAALQGWLDNMKDAEGSRKFGDQLKAMLPVYKDSALLSEIYSYEKLFTKKSYWVFLGDGAAYDIAYGGLDHIMASGEDINIMIYDTEVYSNTGGQSSKATPIGSIAKFAASGKKTGKKDMGAMAMTYGYVYVANVSMGANKNQTLKAFVEAEAYDGPSLIMAYAPCINHGIKKGMGKAQEEEKLAVECGYWPLYRFNPDLKNEGKNPFVLDSKEPDGTLQEFLSGEVRYAALEKLFPEESKKLRSAIDIQYKERYLRLKQIAELEAVTLPAPEIPEGAAGDTDACTLADTAEHGGRADAGEACDDGRAGK</sequence>
<keyword evidence="4 11" id="KW-0479">Metal-binding</keyword>
<feature type="binding site" evidence="11">
    <location>
        <position position="1071"/>
    </location>
    <ligand>
        <name>[4Fe-4S] cluster</name>
        <dbReference type="ChEBI" id="CHEBI:49883"/>
        <label>3</label>
    </ligand>
</feature>
<dbReference type="SUPFAM" id="SSF52518">
    <property type="entry name" value="Thiamin diphosphate-binding fold (THDP-binding)"/>
    <property type="match status" value="2"/>
</dbReference>
<keyword evidence="3 11" id="KW-0004">4Fe-4S</keyword>
<keyword evidence="7 11" id="KW-0408">Iron</keyword>
<feature type="binding site" evidence="11">
    <location>
        <position position="694"/>
    </location>
    <ligand>
        <name>[4Fe-4S] cluster</name>
        <dbReference type="ChEBI" id="CHEBI:49883"/>
        <label>1</label>
    </ligand>
</feature>
<comment type="cofactor">
    <cofactor evidence="11">
        <name>[4Fe-4S] cluster</name>
        <dbReference type="ChEBI" id="CHEBI:49883"/>
    </cofactor>
    <text evidence="11">Binds 3 [4Fe-4S] clusters per subunit.</text>
</comment>
<feature type="binding site" evidence="11">
    <location>
        <position position="688"/>
    </location>
    <ligand>
        <name>[4Fe-4S] cluster</name>
        <dbReference type="ChEBI" id="CHEBI:49883"/>
        <label>1</label>
    </ligand>
</feature>
<accession>A0A401FX51</accession>
<feature type="region of interest" description="Disordered" evidence="12">
    <location>
        <begin position="1178"/>
        <end position="1215"/>
    </location>
</feature>
<feature type="binding site" evidence="11">
    <location>
        <position position="747"/>
    </location>
    <ligand>
        <name>[4Fe-4S] cluster</name>
        <dbReference type="ChEBI" id="CHEBI:49883"/>
        <label>2</label>
    </ligand>
</feature>
<keyword evidence="6 9" id="KW-0560">Oxidoreductase</keyword>
<dbReference type="CDD" id="cd07034">
    <property type="entry name" value="TPP_PYR_PFOR_IOR-alpha_like"/>
    <property type="match status" value="1"/>
</dbReference>
<dbReference type="SMART" id="SM00890">
    <property type="entry name" value="EKR"/>
    <property type="match status" value="1"/>
</dbReference>
<dbReference type="InterPro" id="IPR055168">
    <property type="entry name" value="Pyruv_OxRed_insertion"/>
</dbReference>
<keyword evidence="5 9" id="KW-0249">Electron transport</keyword>
<feature type="binding site" evidence="11">
    <location>
        <position position="814"/>
    </location>
    <ligand>
        <name>[4Fe-4S] cluster</name>
        <dbReference type="ChEBI" id="CHEBI:49883"/>
        <label>3</label>
    </ligand>
</feature>
<dbReference type="InterPro" id="IPR017900">
    <property type="entry name" value="4Fe4S_Fe_S_CS"/>
</dbReference>
<dbReference type="CDD" id="cd03377">
    <property type="entry name" value="TPP_PFOR_PNO"/>
    <property type="match status" value="1"/>
</dbReference>
<dbReference type="Pfam" id="PF12838">
    <property type="entry name" value="Fer4_7"/>
    <property type="match status" value="1"/>
</dbReference>
<evidence type="ECO:0000256" key="7">
    <source>
        <dbReference type="ARBA" id="ARBA00023004"/>
    </source>
</evidence>
<dbReference type="InterPro" id="IPR033412">
    <property type="entry name" value="PFOR_II"/>
</dbReference>
<evidence type="ECO:0000256" key="2">
    <source>
        <dbReference type="ARBA" id="ARBA00022448"/>
    </source>
</evidence>
<comment type="caution">
    <text evidence="14">The sequence shown here is derived from an EMBL/GenBank/DDBJ whole genome shotgun (WGS) entry which is preliminary data.</text>
</comment>
<dbReference type="Proteomes" id="UP000288096">
    <property type="component" value="Unassembled WGS sequence"/>
</dbReference>
<dbReference type="SUPFAM" id="SSF53323">
    <property type="entry name" value="Pyruvate-ferredoxin oxidoreductase, PFOR, domain III"/>
    <property type="match status" value="1"/>
</dbReference>
<feature type="site" description="Important for catalytic activity" evidence="10">
    <location>
        <position position="114"/>
    </location>
</feature>
<dbReference type="FunFam" id="3.30.70.20:FF:000022">
    <property type="entry name" value="Pyruvate:ferredoxin (Flavodoxin) oxidoreductase"/>
    <property type="match status" value="1"/>
</dbReference>
<dbReference type="RefSeq" id="WP_124328819.1">
    <property type="nucleotide sequence ID" value="NZ_BEXT01000001.1"/>
</dbReference>
<dbReference type="InterPro" id="IPR002880">
    <property type="entry name" value="Pyrv_Fd/Flavodoxin_OxRdtase_N"/>
</dbReference>
<dbReference type="PANTHER" id="PTHR32154:SF0">
    <property type="entry name" value="PYRUVATE-FLAVODOXIN OXIDOREDUCTASE-RELATED"/>
    <property type="match status" value="1"/>
</dbReference>
<evidence type="ECO:0000256" key="4">
    <source>
        <dbReference type="ARBA" id="ARBA00022723"/>
    </source>
</evidence>
<reference evidence="15" key="1">
    <citation type="submission" date="2017-11" db="EMBL/GenBank/DDBJ databases">
        <authorList>
            <person name="Watanabe M."/>
            <person name="Kojima H."/>
        </authorList>
    </citation>
    <scope>NUCLEOTIDE SEQUENCE [LARGE SCALE GENOMIC DNA]</scope>
    <source>
        <strain evidence="15">Tokyo 01</strain>
    </source>
</reference>
<evidence type="ECO:0000256" key="11">
    <source>
        <dbReference type="PIRSR" id="PIRSR000159-50"/>
    </source>
</evidence>
<dbReference type="AlphaFoldDB" id="A0A401FX51"/>
<dbReference type="Pfam" id="PF10371">
    <property type="entry name" value="EKR"/>
    <property type="match status" value="1"/>
</dbReference>
<dbReference type="InterPro" id="IPR019752">
    <property type="entry name" value="Pyrv/ketoisovalerate_OxRed_cat"/>
</dbReference>
<dbReference type="FunFam" id="3.40.50.920:FF:000007">
    <property type="entry name" value="Pyruvate:ferredoxin (Flavodoxin) oxidoreductase"/>
    <property type="match status" value="1"/>
</dbReference>
<dbReference type="FunFam" id="3.40.50.970:FF:000041">
    <property type="entry name" value="Pyruvate:ferredoxin (Flavodoxin) oxidoreductase"/>
    <property type="match status" value="1"/>
</dbReference>
<feature type="binding site" evidence="11">
    <location>
        <position position="839"/>
    </location>
    <ligand>
        <name>[4Fe-4S] cluster</name>
        <dbReference type="ChEBI" id="CHEBI:49883"/>
        <label>3</label>
    </ligand>
</feature>
<dbReference type="InterPro" id="IPR009014">
    <property type="entry name" value="Transketo_C/PFOR_II"/>
</dbReference>
<feature type="site" description="Important for catalytic activity" evidence="10">
    <location>
        <position position="31"/>
    </location>
</feature>
<proteinExistence type="inferred from homology"/>
<dbReference type="GO" id="GO:0005506">
    <property type="term" value="F:iron ion binding"/>
    <property type="evidence" value="ECO:0007669"/>
    <property type="project" value="InterPro"/>
</dbReference>
<dbReference type="EMBL" id="BEXT01000001">
    <property type="protein sequence ID" value="GBC61540.1"/>
    <property type="molecule type" value="Genomic_DNA"/>
</dbReference>
<evidence type="ECO:0000256" key="10">
    <source>
        <dbReference type="PIRSR" id="PIRSR000159-2"/>
    </source>
</evidence>
<dbReference type="GO" id="GO:0051539">
    <property type="term" value="F:4 iron, 4 sulfur cluster binding"/>
    <property type="evidence" value="ECO:0007669"/>
    <property type="project" value="UniProtKB-KW"/>
</dbReference>
<keyword evidence="2 9" id="KW-0813">Transport</keyword>
<dbReference type="SUPFAM" id="SSF54862">
    <property type="entry name" value="4Fe-4S ferredoxins"/>
    <property type="match status" value="1"/>
</dbReference>
<dbReference type="FunFam" id="3.40.920.10:FF:000001">
    <property type="entry name" value="Pyruvate:ferredoxin (Flavodoxin) oxidoreductase"/>
    <property type="match status" value="1"/>
</dbReference>
<dbReference type="Pfam" id="PF02775">
    <property type="entry name" value="TPP_enzyme_C"/>
    <property type="match status" value="1"/>
</dbReference>
<feature type="domain" description="4Fe-4S ferredoxin-type" evidence="13">
    <location>
        <begin position="735"/>
        <end position="766"/>
    </location>
</feature>
<organism evidence="14 15">
    <name type="scientific">Desulfonema ishimotonii</name>
    <dbReference type="NCBI Taxonomy" id="45657"/>
    <lineage>
        <taxon>Bacteria</taxon>
        <taxon>Pseudomonadati</taxon>
        <taxon>Thermodesulfobacteriota</taxon>
        <taxon>Desulfobacteria</taxon>
        <taxon>Desulfobacterales</taxon>
        <taxon>Desulfococcaceae</taxon>
        <taxon>Desulfonema</taxon>
    </lineage>
</organism>
<dbReference type="Pfam" id="PF01855">
    <property type="entry name" value="POR_N"/>
    <property type="match status" value="1"/>
</dbReference>
<dbReference type="InterPro" id="IPR050722">
    <property type="entry name" value="Pyruvate:ferred/Flavod_OxRd"/>
</dbReference>
<evidence type="ECO:0000313" key="15">
    <source>
        <dbReference type="Proteomes" id="UP000288096"/>
    </source>
</evidence>
<dbReference type="Gene3D" id="3.30.70.20">
    <property type="match status" value="1"/>
</dbReference>
<dbReference type="OrthoDB" id="9794954at2"/>
<dbReference type="Gene3D" id="4.10.780.10">
    <property type="entry name" value="Pyruvate-flavodoxin oxidoreductase, EKR domain"/>
    <property type="match status" value="1"/>
</dbReference>
<protein>
    <recommendedName>
        <fullName evidence="9">Pyruvate:ferredoxin oxidoreductase</fullName>
        <ecNumber evidence="9">1.2.7.1</ecNumber>
    </recommendedName>
    <alternativeName>
        <fullName evidence="9">Pyruvate synthase</fullName>
    </alternativeName>
</protein>
<dbReference type="PROSITE" id="PS51379">
    <property type="entry name" value="4FE4S_FER_2"/>
    <property type="match status" value="2"/>
</dbReference>